<dbReference type="Pfam" id="PF00078">
    <property type="entry name" value="RVT_1"/>
    <property type="match status" value="1"/>
</dbReference>
<keyword evidence="7" id="KW-0695">RNA-directed DNA polymerase</keyword>
<keyword evidence="2" id="KW-0808">Transferase</keyword>
<dbReference type="PANTHER" id="PTHR24559:SF444">
    <property type="entry name" value="REVERSE TRANSCRIPTASE DOMAIN-CONTAINING PROTEIN"/>
    <property type="match status" value="1"/>
</dbReference>
<dbReference type="InterPro" id="IPR053134">
    <property type="entry name" value="RNA-dir_DNA_polymerase"/>
</dbReference>
<dbReference type="PROSITE" id="PS50175">
    <property type="entry name" value="ASP_PROT_RETROV"/>
    <property type="match status" value="1"/>
</dbReference>
<dbReference type="Gene3D" id="3.10.10.10">
    <property type="entry name" value="HIV Type 1 Reverse Transcriptase, subunit A, domain 1"/>
    <property type="match status" value="1"/>
</dbReference>
<dbReference type="InterPro" id="IPR000477">
    <property type="entry name" value="RT_dom"/>
</dbReference>
<dbReference type="GO" id="GO:0006508">
    <property type="term" value="P:proteolysis"/>
    <property type="evidence" value="ECO:0007669"/>
    <property type="project" value="UniProtKB-KW"/>
</dbReference>
<protein>
    <submittedName>
        <fullName evidence="10">Retrotransposon protein</fullName>
    </submittedName>
</protein>
<dbReference type="InterPro" id="IPR043128">
    <property type="entry name" value="Rev_trsase/Diguanyl_cyclase"/>
</dbReference>
<evidence type="ECO:0000313" key="11">
    <source>
        <dbReference type="Proteomes" id="UP000019763"/>
    </source>
</evidence>
<evidence type="ECO:0000256" key="4">
    <source>
        <dbReference type="ARBA" id="ARBA00022722"/>
    </source>
</evidence>
<dbReference type="GeneID" id="22916159"/>
<dbReference type="GO" id="GO:0004190">
    <property type="term" value="F:aspartic-type endopeptidase activity"/>
    <property type="evidence" value="ECO:0007669"/>
    <property type="project" value="InterPro"/>
</dbReference>
<sequence length="478" mass="53248">MVWRTRATGTTETTKPCSATNRYVFSDEPLGAGRVETAESLLVGAQEVNRRNCRHVQLPVAGRLLPFMVDTGAEINILPEPLLKNLDVQTQSSVTGLENPLQVKGVGGYSKCDSQVRITTSVNGQVVELDFYALPTPMMKEPMLGLPALQQLGAAVDLASERLATHHGDLPLVQDPDLVECGSRVSALQEAEESFTLSQIEERINPSLSVSQRQDILKLLTAYDSTWTATRVGRCKVLEHRLDTGDSKPIKQGTRRYSPEQKQEIQRQVQDLLAAGAIEESDSPWGSQIVMVPKQTGEWRMCVDYRALNDVTAPDTFPLSIIEDLHDQLGGVEHVITLDLKAGFHQIKIKEEDKPKTAFATPTGLYQFRVMPFGLINAPATFQRMTTKLLEDRLESRCLVYIDDIVIYGSSWPSLMSNFEWVLQRLRDHEVFLNIRKSHFGLSEFEYLGVAIRDGKIYPSKKSIATIQGLSPPEDVNG</sequence>
<dbReference type="Proteomes" id="UP000019763">
    <property type="component" value="Unassembled WGS sequence"/>
</dbReference>
<dbReference type="SUPFAM" id="SSF56672">
    <property type="entry name" value="DNA/RNA polymerases"/>
    <property type="match status" value="1"/>
</dbReference>
<dbReference type="EMBL" id="AFNH02001397">
    <property type="protein sequence ID" value="EZG43157.1"/>
    <property type="molecule type" value="Genomic_DNA"/>
</dbReference>
<keyword evidence="3" id="KW-0548">Nucleotidyltransferase</keyword>
<dbReference type="InterPro" id="IPR001995">
    <property type="entry name" value="Peptidase_A2_cat"/>
</dbReference>
<accession>A0A023AX37</accession>
<evidence type="ECO:0000256" key="5">
    <source>
        <dbReference type="ARBA" id="ARBA00022759"/>
    </source>
</evidence>
<evidence type="ECO:0000259" key="8">
    <source>
        <dbReference type="PROSITE" id="PS50175"/>
    </source>
</evidence>
<name>A0A023AX37_GRENI</name>
<evidence type="ECO:0000256" key="1">
    <source>
        <dbReference type="ARBA" id="ARBA00022670"/>
    </source>
</evidence>
<evidence type="ECO:0000259" key="9">
    <source>
        <dbReference type="PROSITE" id="PS50878"/>
    </source>
</evidence>
<evidence type="ECO:0000256" key="2">
    <source>
        <dbReference type="ARBA" id="ARBA00022679"/>
    </source>
</evidence>
<organism evidence="10 11">
    <name type="scientific">Gregarina niphandrodes</name>
    <name type="common">Septate eugregarine</name>
    <dbReference type="NCBI Taxonomy" id="110365"/>
    <lineage>
        <taxon>Eukaryota</taxon>
        <taxon>Sar</taxon>
        <taxon>Alveolata</taxon>
        <taxon>Apicomplexa</taxon>
        <taxon>Conoidasida</taxon>
        <taxon>Gregarinasina</taxon>
        <taxon>Eugregarinorida</taxon>
        <taxon>Gregarinidae</taxon>
        <taxon>Gregarina</taxon>
    </lineage>
</organism>
<gene>
    <name evidence="10" type="ORF">GNI_184510</name>
</gene>
<dbReference type="VEuPathDB" id="CryptoDB:GNI_184510"/>
<dbReference type="CDD" id="cd00303">
    <property type="entry name" value="retropepsin_like"/>
    <property type="match status" value="1"/>
</dbReference>
<dbReference type="AlphaFoldDB" id="A0A023AX37"/>
<feature type="domain" description="Peptidase A2" evidence="8">
    <location>
        <begin position="65"/>
        <end position="148"/>
    </location>
</feature>
<feature type="domain" description="Reverse transcriptase" evidence="9">
    <location>
        <begin position="273"/>
        <end position="452"/>
    </location>
</feature>
<evidence type="ECO:0000313" key="10">
    <source>
        <dbReference type="EMBL" id="EZG43157.1"/>
    </source>
</evidence>
<keyword evidence="6" id="KW-0378">Hydrolase</keyword>
<dbReference type="RefSeq" id="XP_011133587.1">
    <property type="nucleotide sequence ID" value="XM_011135285.1"/>
</dbReference>
<dbReference type="Gene3D" id="3.30.70.270">
    <property type="match status" value="1"/>
</dbReference>
<comment type="caution">
    <text evidence="10">The sequence shown here is derived from an EMBL/GenBank/DDBJ whole genome shotgun (WGS) entry which is preliminary data.</text>
</comment>
<dbReference type="PROSITE" id="PS50878">
    <property type="entry name" value="RT_POL"/>
    <property type="match status" value="1"/>
</dbReference>
<evidence type="ECO:0000256" key="7">
    <source>
        <dbReference type="ARBA" id="ARBA00022918"/>
    </source>
</evidence>
<dbReference type="OrthoDB" id="2013610at2759"/>
<dbReference type="GO" id="GO:0003964">
    <property type="term" value="F:RNA-directed DNA polymerase activity"/>
    <property type="evidence" value="ECO:0007669"/>
    <property type="project" value="UniProtKB-KW"/>
</dbReference>
<dbReference type="GO" id="GO:0004519">
    <property type="term" value="F:endonuclease activity"/>
    <property type="evidence" value="ECO:0007669"/>
    <property type="project" value="UniProtKB-KW"/>
</dbReference>
<dbReference type="CDD" id="cd01647">
    <property type="entry name" value="RT_LTR"/>
    <property type="match status" value="1"/>
</dbReference>
<dbReference type="FunFam" id="3.10.10.10:FF:000007">
    <property type="entry name" value="Retrovirus-related Pol polyprotein from transposon 17.6-like Protein"/>
    <property type="match status" value="1"/>
</dbReference>
<dbReference type="eggNOG" id="KOG0017">
    <property type="taxonomic scope" value="Eukaryota"/>
</dbReference>
<keyword evidence="11" id="KW-1185">Reference proteome</keyword>
<reference evidence="10" key="1">
    <citation type="submission" date="2013-12" db="EMBL/GenBank/DDBJ databases">
        <authorList>
            <person name="Omoto C.K."/>
            <person name="Sibley D."/>
            <person name="Venepally P."/>
            <person name="Hadjithomas M."/>
            <person name="Karamycheva S."/>
            <person name="Brunk B."/>
            <person name="Roos D."/>
            <person name="Caler E."/>
            <person name="Lorenzi H."/>
        </authorList>
    </citation>
    <scope>NUCLEOTIDE SEQUENCE</scope>
</reference>
<proteinExistence type="predicted"/>
<dbReference type="InterPro" id="IPR021109">
    <property type="entry name" value="Peptidase_aspartic_dom_sf"/>
</dbReference>
<dbReference type="PANTHER" id="PTHR24559">
    <property type="entry name" value="TRANSPOSON TY3-I GAG-POL POLYPROTEIN"/>
    <property type="match status" value="1"/>
</dbReference>
<keyword evidence="4" id="KW-0540">Nuclease</keyword>
<evidence type="ECO:0000256" key="3">
    <source>
        <dbReference type="ARBA" id="ARBA00022695"/>
    </source>
</evidence>
<feature type="non-terminal residue" evidence="10">
    <location>
        <position position="478"/>
    </location>
</feature>
<dbReference type="SUPFAM" id="SSF50630">
    <property type="entry name" value="Acid proteases"/>
    <property type="match status" value="1"/>
</dbReference>
<evidence type="ECO:0000256" key="6">
    <source>
        <dbReference type="ARBA" id="ARBA00022801"/>
    </source>
</evidence>
<dbReference type="Gene3D" id="2.40.70.10">
    <property type="entry name" value="Acid Proteases"/>
    <property type="match status" value="1"/>
</dbReference>
<dbReference type="InterPro" id="IPR043502">
    <property type="entry name" value="DNA/RNA_pol_sf"/>
</dbReference>
<keyword evidence="1" id="KW-0645">Protease</keyword>
<keyword evidence="5" id="KW-0255">Endonuclease</keyword>